<feature type="compositionally biased region" description="Basic residues" evidence="1">
    <location>
        <begin position="62"/>
        <end position="71"/>
    </location>
</feature>
<proteinExistence type="predicted"/>
<gene>
    <name evidence="2" type="ORF">Vbra_23195</name>
</gene>
<evidence type="ECO:0000256" key="1">
    <source>
        <dbReference type="SAM" id="MobiDB-lite"/>
    </source>
</evidence>
<accession>A0A0G4GU75</accession>
<feature type="compositionally biased region" description="Basic and acidic residues" evidence="1">
    <location>
        <begin position="35"/>
        <end position="50"/>
    </location>
</feature>
<dbReference type="VEuPathDB" id="CryptoDB:Vbra_23195"/>
<protein>
    <submittedName>
        <fullName evidence="2">Uncharacterized protein</fullName>
    </submittedName>
</protein>
<name>A0A0G4GU75_VITBC</name>
<reference evidence="2 3" key="1">
    <citation type="submission" date="2014-11" db="EMBL/GenBank/DDBJ databases">
        <authorList>
            <person name="Zhu J."/>
            <person name="Qi W."/>
            <person name="Song R."/>
        </authorList>
    </citation>
    <scope>NUCLEOTIDE SEQUENCE [LARGE SCALE GENOMIC DNA]</scope>
</reference>
<dbReference type="InParanoid" id="A0A0G4GU75"/>
<sequence length="96" mass="10851">MDGWTDISCERLCSADPARAAAGMTTRTIIIYGHDNDHMQRVQSDDESVHHPASKTTTARPPARRRNKRHASAPQHGRQEEETQQKEKQETGRVFA</sequence>
<dbReference type="Proteomes" id="UP000041254">
    <property type="component" value="Unassembled WGS sequence"/>
</dbReference>
<evidence type="ECO:0000313" key="3">
    <source>
        <dbReference type="Proteomes" id="UP000041254"/>
    </source>
</evidence>
<feature type="region of interest" description="Disordered" evidence="1">
    <location>
        <begin position="35"/>
        <end position="96"/>
    </location>
</feature>
<dbReference type="AlphaFoldDB" id="A0A0G4GU75"/>
<dbReference type="EMBL" id="CDMY01000818">
    <property type="protein sequence ID" value="CEM34295.1"/>
    <property type="molecule type" value="Genomic_DNA"/>
</dbReference>
<evidence type="ECO:0000313" key="2">
    <source>
        <dbReference type="EMBL" id="CEM34295.1"/>
    </source>
</evidence>
<feature type="compositionally biased region" description="Basic and acidic residues" evidence="1">
    <location>
        <begin position="77"/>
        <end position="96"/>
    </location>
</feature>
<organism evidence="2 3">
    <name type="scientific">Vitrella brassicaformis (strain CCMP3155)</name>
    <dbReference type="NCBI Taxonomy" id="1169540"/>
    <lineage>
        <taxon>Eukaryota</taxon>
        <taxon>Sar</taxon>
        <taxon>Alveolata</taxon>
        <taxon>Colpodellida</taxon>
        <taxon>Vitrellaceae</taxon>
        <taxon>Vitrella</taxon>
    </lineage>
</organism>
<keyword evidence="3" id="KW-1185">Reference proteome</keyword>